<organism evidence="4 5">
    <name type="scientific">Bimuria novae-zelandiae CBS 107.79</name>
    <dbReference type="NCBI Taxonomy" id="1447943"/>
    <lineage>
        <taxon>Eukaryota</taxon>
        <taxon>Fungi</taxon>
        <taxon>Dikarya</taxon>
        <taxon>Ascomycota</taxon>
        <taxon>Pezizomycotina</taxon>
        <taxon>Dothideomycetes</taxon>
        <taxon>Pleosporomycetidae</taxon>
        <taxon>Pleosporales</taxon>
        <taxon>Massarineae</taxon>
        <taxon>Didymosphaeriaceae</taxon>
        <taxon>Bimuria</taxon>
    </lineage>
</organism>
<dbReference type="Gene3D" id="2.160.20.10">
    <property type="entry name" value="Single-stranded right-handed beta-helix, Pectin lyase-like"/>
    <property type="match status" value="2"/>
</dbReference>
<dbReference type="InterPro" id="IPR012334">
    <property type="entry name" value="Pectin_lyas_fold"/>
</dbReference>
<evidence type="ECO:0000256" key="2">
    <source>
        <dbReference type="SAM" id="SignalP"/>
    </source>
</evidence>
<feature type="domain" description="Rhamnogalacturonase A/B/Epimerase-like pectate lyase" evidence="3">
    <location>
        <begin position="459"/>
        <end position="529"/>
    </location>
</feature>
<evidence type="ECO:0000256" key="1">
    <source>
        <dbReference type="SAM" id="MobiDB-lite"/>
    </source>
</evidence>
<reference evidence="4" key="1">
    <citation type="journal article" date="2020" name="Stud. Mycol.">
        <title>101 Dothideomycetes genomes: a test case for predicting lifestyles and emergence of pathogens.</title>
        <authorList>
            <person name="Haridas S."/>
            <person name="Albert R."/>
            <person name="Binder M."/>
            <person name="Bloem J."/>
            <person name="Labutti K."/>
            <person name="Salamov A."/>
            <person name="Andreopoulos B."/>
            <person name="Baker S."/>
            <person name="Barry K."/>
            <person name="Bills G."/>
            <person name="Bluhm B."/>
            <person name="Cannon C."/>
            <person name="Castanera R."/>
            <person name="Culley D."/>
            <person name="Daum C."/>
            <person name="Ezra D."/>
            <person name="Gonzalez J."/>
            <person name="Henrissat B."/>
            <person name="Kuo A."/>
            <person name="Liang C."/>
            <person name="Lipzen A."/>
            <person name="Lutzoni F."/>
            <person name="Magnuson J."/>
            <person name="Mondo S."/>
            <person name="Nolan M."/>
            <person name="Ohm R."/>
            <person name="Pangilinan J."/>
            <person name="Park H.-J."/>
            <person name="Ramirez L."/>
            <person name="Alfaro M."/>
            <person name="Sun H."/>
            <person name="Tritt A."/>
            <person name="Yoshinaga Y."/>
            <person name="Zwiers L.-H."/>
            <person name="Turgeon B."/>
            <person name="Goodwin S."/>
            <person name="Spatafora J."/>
            <person name="Crous P."/>
            <person name="Grigoriev I."/>
        </authorList>
    </citation>
    <scope>NUCLEOTIDE SEQUENCE</scope>
    <source>
        <strain evidence="4">CBS 107.79</strain>
    </source>
</reference>
<evidence type="ECO:0000313" key="4">
    <source>
        <dbReference type="EMBL" id="KAF1965868.1"/>
    </source>
</evidence>
<accession>A0A6A5UMC6</accession>
<evidence type="ECO:0000259" key="3">
    <source>
        <dbReference type="Pfam" id="PF12708"/>
    </source>
</evidence>
<feature type="domain" description="Rhamnogalacturonase A/B/Epimerase-like pectate lyase" evidence="3">
    <location>
        <begin position="87"/>
        <end position="318"/>
    </location>
</feature>
<feature type="region of interest" description="Disordered" evidence="1">
    <location>
        <begin position="737"/>
        <end position="758"/>
    </location>
</feature>
<gene>
    <name evidence="4" type="ORF">BU23DRAFT_545327</name>
</gene>
<dbReference type="PANTHER" id="PTHR33928:SF2">
    <property type="entry name" value="PECTATE LYASE SUPERFAMILY PROTEIN DOMAIN-CONTAINING PROTEIN-RELATED"/>
    <property type="match status" value="1"/>
</dbReference>
<dbReference type="Proteomes" id="UP000800036">
    <property type="component" value="Unassembled WGS sequence"/>
</dbReference>
<proteinExistence type="predicted"/>
<dbReference type="AlphaFoldDB" id="A0A6A5UMC6"/>
<dbReference type="InterPro" id="IPR039279">
    <property type="entry name" value="QRT3-like"/>
</dbReference>
<keyword evidence="5" id="KW-1185">Reference proteome</keyword>
<keyword evidence="2" id="KW-0732">Signal</keyword>
<dbReference type="OrthoDB" id="1046782at2759"/>
<evidence type="ECO:0000313" key="5">
    <source>
        <dbReference type="Proteomes" id="UP000800036"/>
    </source>
</evidence>
<dbReference type="CDD" id="cd23668">
    <property type="entry name" value="GH55_beta13glucanase-like"/>
    <property type="match status" value="1"/>
</dbReference>
<sequence length="857" mass="92617">MLSLTSKLFLLSSGASAALLDSQYHKAPVRRETVTATRAYTQVVAPPQPTGISSPGNGDSCDAPYWVEQIAHQGVASFNNDTSYQVFRNVKDYGAVGDGVTDDTKAIQRAITDGNRCAPHVCKSSTTTPATVYFPGGTYLISESIIDYYYTQIVGNPNCLPTIKAASNFSTVPYLGEDIGYMIDASPNDATGGGYGSTNTFFRYMKNIILDSTNLKPGTTLRGINWPTAQTTHLQNVIFNMTAGNGTKHEGLFIPEGSGGFMTDLVFLGGRYGLNVGNQQFTMRNLTFRNVDTAIYQIWDWGWTYKSVTIDNCRVGMNISDLTAAGTLNVGSITLLDSSITNTPIGIVTGRTETSQPDSANALYLENIKLTNVQQAIVGRNGTILAGSSATTVIDAWADGHRYLPIYPLGPDVQTPLAPVNARGPIAPSKRPANLIDATTGKYYERSKPQYEGLSVDQFLSARTLGAKGDGRTDDTKALNAAIQQAKTEGKVLFLDAGFYAVSGTIYIPAGSKIVGEALASVILANGPFFEDMANPNPVVQVGKQGEQGPIEWSDTFVSGKGATAGAIMIEYNLFSPAEPAGLWDVHVRAGGFAGSQLQQEQCVKTPELVTTSANLKKECIALYLSMHITKWASGLYMENNWLWISDHDLDDSLAKNTQITLYAGRGLLDESVQGRVWLYGTAVEHHVKYEYQFVDTKDVVMGQIQTETAYYQPNPDATIPFPEDPLFHDPVFSPTPANSSSLNATSPSTNTTHPVSPNNTSGWGLRIVRSNNINVYGAGLYSFFDNYSTKCSDIPSQGICQTRMVSIEGDAASHDISVYNLNTVGTTWMVTRDGVDLVANVDNNSTYVDGVNLFRI</sequence>
<dbReference type="InterPro" id="IPR011050">
    <property type="entry name" value="Pectin_lyase_fold/virulence"/>
</dbReference>
<dbReference type="FunFam" id="2.160.20.10:FF:000023">
    <property type="entry name" value="Exo-beta-1,3-glucanase Exg0"/>
    <property type="match status" value="1"/>
</dbReference>
<feature type="chain" id="PRO_5025604864" evidence="2">
    <location>
        <begin position="18"/>
        <end position="857"/>
    </location>
</feature>
<dbReference type="SUPFAM" id="SSF51126">
    <property type="entry name" value="Pectin lyase-like"/>
    <property type="match status" value="2"/>
</dbReference>
<dbReference type="PANTHER" id="PTHR33928">
    <property type="entry name" value="POLYGALACTURONASE QRT3"/>
    <property type="match status" value="1"/>
</dbReference>
<name>A0A6A5UMC6_9PLEO</name>
<feature type="signal peptide" evidence="2">
    <location>
        <begin position="1"/>
        <end position="17"/>
    </location>
</feature>
<dbReference type="Pfam" id="PF12708">
    <property type="entry name" value="Pect-lyase_RHGA_epim"/>
    <property type="match status" value="2"/>
</dbReference>
<dbReference type="GO" id="GO:0004650">
    <property type="term" value="F:polygalacturonase activity"/>
    <property type="evidence" value="ECO:0007669"/>
    <property type="project" value="InterPro"/>
</dbReference>
<dbReference type="EMBL" id="ML976754">
    <property type="protein sequence ID" value="KAF1965868.1"/>
    <property type="molecule type" value="Genomic_DNA"/>
</dbReference>
<dbReference type="InterPro" id="IPR024535">
    <property type="entry name" value="RHGA/B-epi-like_pectate_lyase"/>
</dbReference>
<protein>
    <submittedName>
        <fullName evidence="4">Beta-1,3-exoglucanase</fullName>
    </submittedName>
</protein>